<proteinExistence type="predicted"/>
<gene>
    <name evidence="1" type="ORF">METZ01_LOCUS174898</name>
</gene>
<sequence>QNVNHSNSGVRAYKISFMSYGAIIDGETEDKSYAFDILLESGFKKEYKNITSIGISGGYLFSSIVGYQSQLIFSNFGIRSRLLRKRLGVGFSLEDIGFLLKSYTDKREPIPTLFRMALYYKPRYIPLIINGDMVTYLGDGDSFYFSGGIELKPNNSFTLRLGSSSHHSGYLTDDFSSDVIAGFSGGAGFRFINMTLDVGFMNLGPAGFVVGFSLLKKLD</sequence>
<dbReference type="Gene3D" id="2.40.160.60">
    <property type="entry name" value="Outer membrane protein transport protein (OMPP1/FadL/TodX)"/>
    <property type="match status" value="1"/>
</dbReference>
<organism evidence="1">
    <name type="scientific">marine metagenome</name>
    <dbReference type="NCBI Taxonomy" id="408172"/>
    <lineage>
        <taxon>unclassified sequences</taxon>
        <taxon>metagenomes</taxon>
        <taxon>ecological metagenomes</taxon>
    </lineage>
</organism>
<dbReference type="EMBL" id="UINC01033179">
    <property type="protein sequence ID" value="SVB22044.1"/>
    <property type="molecule type" value="Genomic_DNA"/>
</dbReference>
<protein>
    <recommendedName>
        <fullName evidence="2">Bacterial surface antigen (D15) domain-containing protein</fullName>
    </recommendedName>
</protein>
<feature type="non-terminal residue" evidence="1">
    <location>
        <position position="1"/>
    </location>
</feature>
<evidence type="ECO:0008006" key="2">
    <source>
        <dbReference type="Google" id="ProtNLM"/>
    </source>
</evidence>
<evidence type="ECO:0000313" key="1">
    <source>
        <dbReference type="EMBL" id="SVB22044.1"/>
    </source>
</evidence>
<dbReference type="AlphaFoldDB" id="A0A382C819"/>
<accession>A0A382C819</accession>
<name>A0A382C819_9ZZZZ</name>
<reference evidence="1" key="1">
    <citation type="submission" date="2018-05" db="EMBL/GenBank/DDBJ databases">
        <authorList>
            <person name="Lanie J.A."/>
            <person name="Ng W.-L."/>
            <person name="Kazmierczak K.M."/>
            <person name="Andrzejewski T.M."/>
            <person name="Davidsen T.M."/>
            <person name="Wayne K.J."/>
            <person name="Tettelin H."/>
            <person name="Glass J.I."/>
            <person name="Rusch D."/>
            <person name="Podicherti R."/>
            <person name="Tsui H.-C.T."/>
            <person name="Winkler M.E."/>
        </authorList>
    </citation>
    <scope>NUCLEOTIDE SEQUENCE</scope>
</reference>